<reference evidence="1 2" key="1">
    <citation type="journal article" date="2019" name="Int. J. Syst. Evol. Microbiol.">
        <title>The Global Catalogue of Microorganisms (GCM) 10K type strain sequencing project: providing services to taxonomists for standard genome sequencing and annotation.</title>
        <authorList>
            <consortium name="The Broad Institute Genomics Platform"/>
            <consortium name="The Broad Institute Genome Sequencing Center for Infectious Disease"/>
            <person name="Wu L."/>
            <person name="Ma J."/>
        </authorList>
    </citation>
    <scope>NUCLEOTIDE SEQUENCE [LARGE SCALE GENOMIC DNA]</scope>
    <source>
        <strain evidence="1 2">JCM 14545</strain>
    </source>
</reference>
<protein>
    <submittedName>
        <fullName evidence="1">Uncharacterized protein</fullName>
    </submittedName>
</protein>
<accession>A0ABN2QWW0</accession>
<proteinExistence type="predicted"/>
<dbReference type="Proteomes" id="UP001501116">
    <property type="component" value="Unassembled WGS sequence"/>
</dbReference>
<comment type="caution">
    <text evidence="1">The sequence shown here is derived from an EMBL/GenBank/DDBJ whole genome shotgun (WGS) entry which is preliminary data.</text>
</comment>
<dbReference type="EMBL" id="BAAANN010000011">
    <property type="protein sequence ID" value="GAA1959532.1"/>
    <property type="molecule type" value="Genomic_DNA"/>
</dbReference>
<gene>
    <name evidence="1" type="ORF">GCM10009754_32560</name>
</gene>
<sequence length="173" mass="18826">MRMTRTRVADDAFFGELEVHTDEESGSVEVSGPEVPAVAIRRRPGAEVNQFVPIGSRRSADLDMIVGGDPATILAGPGKWTRGSYQIRVAVKGGEYLFKPNSIATTQLLRDGTKLADFSMDDDEGDFIVHWIQTRERVLSVDAAVGYALPVAFRTGALGFWSMLLRGAEALPD</sequence>
<name>A0ABN2QWW0_9PSEU</name>
<evidence type="ECO:0000313" key="1">
    <source>
        <dbReference type="EMBL" id="GAA1959532.1"/>
    </source>
</evidence>
<evidence type="ECO:0000313" key="2">
    <source>
        <dbReference type="Proteomes" id="UP001501116"/>
    </source>
</evidence>
<organism evidence="1 2">
    <name type="scientific">Amycolatopsis minnesotensis</name>
    <dbReference type="NCBI Taxonomy" id="337894"/>
    <lineage>
        <taxon>Bacteria</taxon>
        <taxon>Bacillati</taxon>
        <taxon>Actinomycetota</taxon>
        <taxon>Actinomycetes</taxon>
        <taxon>Pseudonocardiales</taxon>
        <taxon>Pseudonocardiaceae</taxon>
        <taxon>Amycolatopsis</taxon>
    </lineage>
</organism>
<keyword evidence="2" id="KW-1185">Reference proteome</keyword>